<accession>A0A376P4A1</accession>
<name>A0A376P4A1_ECOLX</name>
<evidence type="ECO:0000256" key="3">
    <source>
        <dbReference type="ARBA" id="ARBA00022989"/>
    </source>
</evidence>
<feature type="domain" description="Sodium/calcium exchanger membrane region" evidence="6">
    <location>
        <begin position="1"/>
        <end position="103"/>
    </location>
</feature>
<keyword evidence="3 5" id="KW-1133">Transmembrane helix</keyword>
<dbReference type="PANTHER" id="PTHR37958:SF1">
    <property type="entry name" value="SODIUM-POTASSIUM_PROTON ANTIPORTER CHAA"/>
    <property type="match status" value="1"/>
</dbReference>
<gene>
    <name evidence="7" type="primary">chaA_1</name>
    <name evidence="7" type="ORF">NCTC11341_05039</name>
</gene>
<dbReference type="InterPro" id="IPR004837">
    <property type="entry name" value="NaCa_Exmemb"/>
</dbReference>
<feature type="transmembrane region" description="Helical" evidence="5">
    <location>
        <begin position="57"/>
        <end position="78"/>
    </location>
</feature>
<dbReference type="InterPro" id="IPR052946">
    <property type="entry name" value="Alkaline_pH_Ca-Antiporter"/>
</dbReference>
<reference evidence="7 8" key="1">
    <citation type="submission" date="2018-06" db="EMBL/GenBank/DDBJ databases">
        <authorList>
            <consortium name="Pathogen Informatics"/>
            <person name="Doyle S."/>
        </authorList>
    </citation>
    <scope>NUCLEOTIDE SEQUENCE [LARGE SCALE GENOMIC DNA]</scope>
    <source>
        <strain evidence="7 8">NCTC11341</strain>
    </source>
</reference>
<proteinExistence type="predicted"/>
<evidence type="ECO:0000256" key="5">
    <source>
        <dbReference type="SAM" id="Phobius"/>
    </source>
</evidence>
<sequence>MALLILSPEGLGALKAVLNNQVQRAMNLFFGSVLATISLTVPVVTLIAFMTGNELQFALGAPEMVVMVASLVLCHISFSTGRTNVLNGAAHLALFAAYLMTIFA</sequence>
<dbReference type="GO" id="GO:0015386">
    <property type="term" value="F:potassium:proton antiporter activity"/>
    <property type="evidence" value="ECO:0007669"/>
    <property type="project" value="TreeGrafter"/>
</dbReference>
<dbReference type="GO" id="GO:0005886">
    <property type="term" value="C:plasma membrane"/>
    <property type="evidence" value="ECO:0007669"/>
    <property type="project" value="TreeGrafter"/>
</dbReference>
<comment type="subcellular location">
    <subcellularLocation>
        <location evidence="1">Membrane</location>
        <topology evidence="1">Multi-pass membrane protein</topology>
    </subcellularLocation>
</comment>
<dbReference type="Pfam" id="PF01699">
    <property type="entry name" value="Na_Ca_ex"/>
    <property type="match status" value="1"/>
</dbReference>
<dbReference type="AlphaFoldDB" id="A0A376P4A1"/>
<feature type="transmembrane region" description="Helical" evidence="5">
    <location>
        <begin position="84"/>
        <end position="103"/>
    </location>
</feature>
<evidence type="ECO:0000256" key="4">
    <source>
        <dbReference type="ARBA" id="ARBA00023136"/>
    </source>
</evidence>
<evidence type="ECO:0000256" key="2">
    <source>
        <dbReference type="ARBA" id="ARBA00022692"/>
    </source>
</evidence>
<keyword evidence="4 5" id="KW-0472">Membrane</keyword>
<evidence type="ECO:0000259" key="6">
    <source>
        <dbReference type="Pfam" id="PF01699"/>
    </source>
</evidence>
<evidence type="ECO:0000313" key="8">
    <source>
        <dbReference type="Proteomes" id="UP000254428"/>
    </source>
</evidence>
<evidence type="ECO:0000313" key="7">
    <source>
        <dbReference type="EMBL" id="STH73333.1"/>
    </source>
</evidence>
<dbReference type="PANTHER" id="PTHR37958">
    <property type="entry name" value="SODIUM-POTASSIUM/PROTON ANTIPORTER CHAA"/>
    <property type="match status" value="1"/>
</dbReference>
<evidence type="ECO:0000256" key="1">
    <source>
        <dbReference type="ARBA" id="ARBA00004141"/>
    </source>
</evidence>
<protein>
    <submittedName>
        <fullName evidence="7">Calcium/sodium:proton antiporter</fullName>
    </submittedName>
</protein>
<dbReference type="GO" id="GO:0015385">
    <property type="term" value="F:sodium:proton antiporter activity"/>
    <property type="evidence" value="ECO:0007669"/>
    <property type="project" value="TreeGrafter"/>
</dbReference>
<feature type="transmembrane region" description="Helical" evidence="5">
    <location>
        <begin position="28"/>
        <end position="50"/>
    </location>
</feature>
<organism evidence="7 8">
    <name type="scientific">Escherichia coli</name>
    <dbReference type="NCBI Taxonomy" id="562"/>
    <lineage>
        <taxon>Bacteria</taxon>
        <taxon>Pseudomonadati</taxon>
        <taxon>Pseudomonadota</taxon>
        <taxon>Gammaproteobacteria</taxon>
        <taxon>Enterobacterales</taxon>
        <taxon>Enterobacteriaceae</taxon>
        <taxon>Escherichia</taxon>
    </lineage>
</organism>
<dbReference type="Proteomes" id="UP000254428">
    <property type="component" value="Unassembled WGS sequence"/>
</dbReference>
<keyword evidence="2 5" id="KW-0812">Transmembrane</keyword>
<dbReference type="EMBL" id="UGBT01000002">
    <property type="protein sequence ID" value="STH73333.1"/>
    <property type="molecule type" value="Genomic_DNA"/>
</dbReference>